<evidence type="ECO:0000313" key="2">
    <source>
        <dbReference type="Proteomes" id="UP000177594"/>
    </source>
</evidence>
<dbReference type="EMBL" id="MGIZ01000027">
    <property type="protein sequence ID" value="OGM99126.1"/>
    <property type="molecule type" value="Genomic_DNA"/>
</dbReference>
<protein>
    <submittedName>
        <fullName evidence="1">Uncharacterized protein</fullName>
    </submittedName>
</protein>
<comment type="caution">
    <text evidence="1">The sequence shown here is derived from an EMBL/GenBank/DDBJ whole genome shotgun (WGS) entry which is preliminary data.</text>
</comment>
<dbReference type="Proteomes" id="UP000177594">
    <property type="component" value="Unassembled WGS sequence"/>
</dbReference>
<name>A0A1F8EE52_9BACT</name>
<gene>
    <name evidence="1" type="ORF">A2817_00300</name>
</gene>
<organism evidence="1 2">
    <name type="scientific">Candidatus Yanofskybacteria bacterium RIFCSPHIGHO2_01_FULL_39_8b</name>
    <dbReference type="NCBI Taxonomy" id="1802659"/>
    <lineage>
        <taxon>Bacteria</taxon>
        <taxon>Candidatus Yanofskyibacteriota</taxon>
    </lineage>
</organism>
<evidence type="ECO:0000313" key="1">
    <source>
        <dbReference type="EMBL" id="OGM99126.1"/>
    </source>
</evidence>
<accession>A0A1F8EE52</accession>
<dbReference type="AlphaFoldDB" id="A0A1F8EE52"/>
<sequence length="203" mass="22310">MNKKSIIIFIFLIVLALAAYIPAQALSFTSIINVVKTITGFMKSINKFGNALDGYIPHNFSFGGHITSSERACSLKGWIWYVGPPLFIPTPCPNCFYWPFAPFGGRAIKVGPPIASPGKVIVFPWISDVYRNKQEHRVGPWALGLGFTPFPLHEINDALGSIPPIPYGAGWIDHLHIDCQASGEKDLEGNDIYKVIRKLGTGP</sequence>
<proteinExistence type="predicted"/>
<reference evidence="1 2" key="1">
    <citation type="journal article" date="2016" name="Nat. Commun.">
        <title>Thousands of microbial genomes shed light on interconnected biogeochemical processes in an aquifer system.</title>
        <authorList>
            <person name="Anantharaman K."/>
            <person name="Brown C.T."/>
            <person name="Hug L.A."/>
            <person name="Sharon I."/>
            <person name="Castelle C.J."/>
            <person name="Probst A.J."/>
            <person name="Thomas B.C."/>
            <person name="Singh A."/>
            <person name="Wilkins M.J."/>
            <person name="Karaoz U."/>
            <person name="Brodie E.L."/>
            <person name="Williams K.H."/>
            <person name="Hubbard S.S."/>
            <person name="Banfield J.F."/>
        </authorList>
    </citation>
    <scope>NUCLEOTIDE SEQUENCE [LARGE SCALE GENOMIC DNA]</scope>
</reference>